<evidence type="ECO:0000313" key="3">
    <source>
        <dbReference type="Proteomes" id="UP000008068"/>
    </source>
</evidence>
<accession>G0NZ19</accession>
<name>G0NZ19_CAEBE</name>
<protein>
    <submittedName>
        <fullName evidence="2">Uncharacterized protein</fullName>
    </submittedName>
</protein>
<dbReference type="Proteomes" id="UP000008068">
    <property type="component" value="Unassembled WGS sequence"/>
</dbReference>
<keyword evidence="1" id="KW-0175">Coiled coil</keyword>
<evidence type="ECO:0000256" key="1">
    <source>
        <dbReference type="SAM" id="Coils"/>
    </source>
</evidence>
<proteinExistence type="predicted"/>
<keyword evidence="3" id="KW-1185">Reference proteome</keyword>
<gene>
    <name evidence="2" type="ORF">CAEBREN_12174</name>
</gene>
<organism evidence="3">
    <name type="scientific">Caenorhabditis brenneri</name>
    <name type="common">Nematode worm</name>
    <dbReference type="NCBI Taxonomy" id="135651"/>
    <lineage>
        <taxon>Eukaryota</taxon>
        <taxon>Metazoa</taxon>
        <taxon>Ecdysozoa</taxon>
        <taxon>Nematoda</taxon>
        <taxon>Chromadorea</taxon>
        <taxon>Rhabditida</taxon>
        <taxon>Rhabditina</taxon>
        <taxon>Rhabditomorpha</taxon>
        <taxon>Rhabditoidea</taxon>
        <taxon>Rhabditidae</taxon>
        <taxon>Peloderinae</taxon>
        <taxon>Caenorhabditis</taxon>
    </lineage>
</organism>
<evidence type="ECO:0000313" key="2">
    <source>
        <dbReference type="EMBL" id="EGT41037.1"/>
    </source>
</evidence>
<dbReference type="EMBL" id="GL379986">
    <property type="protein sequence ID" value="EGT41037.1"/>
    <property type="molecule type" value="Genomic_DNA"/>
</dbReference>
<dbReference type="InParanoid" id="G0NZ19"/>
<reference evidence="3" key="1">
    <citation type="submission" date="2011-07" db="EMBL/GenBank/DDBJ databases">
        <authorList>
            <consortium name="Caenorhabditis brenneri Sequencing and Analysis Consortium"/>
            <person name="Wilson R.K."/>
        </authorList>
    </citation>
    <scope>NUCLEOTIDE SEQUENCE [LARGE SCALE GENOMIC DNA]</scope>
    <source>
        <strain evidence="3">PB2801</strain>
    </source>
</reference>
<feature type="coiled-coil region" evidence="1">
    <location>
        <begin position="79"/>
        <end position="106"/>
    </location>
</feature>
<sequence>MLMSICSKRLSYLIKLGRHRIDDAHVNLKTGDLQIEVNRAPKDFCKFCFNSTENGGLLDLRSDLSKSYSELIKKERELRTRLEEGEDGLRQEIDRIKAEKKDVEVKFYETVDKLEILNVINFGDSLERDV</sequence>
<dbReference type="HOGENOM" id="CLU_1939959_0_0_1"/>
<dbReference type="AlphaFoldDB" id="G0NZ19"/>